<keyword evidence="9" id="KW-0131">Cell cycle</keyword>
<dbReference type="AlphaFoldDB" id="A0A1J1HY33"/>
<name>A0A1J1HY33_9DIPT</name>
<sequence length="175" mass="19664">MDRYKKSRSEFQSKERSRSRSPRNERRKDSTHSRDAKGSSLFEGKRRISSSSSDDDTTHPETTSFKSSTTSKNAPITLKPTTISKTPGIRLKLNTAIKKTTTPISKPSVASAFNDDSDEDIEEMPAECKMRMRNIGKNTPTSSGPNSFGKTKLGFVDSKKIFEKKMQQMLKDMSE</sequence>
<dbReference type="OrthoDB" id="10068198at2759"/>
<dbReference type="PANTHER" id="PTHR16523:SF6">
    <property type="entry name" value="PEST PROTEOLYTIC SIGNAL-CONTAINING NUCLEAR PROTEIN"/>
    <property type="match status" value="1"/>
</dbReference>
<feature type="region of interest" description="Disordered" evidence="10">
    <location>
        <begin position="1"/>
        <end position="85"/>
    </location>
</feature>
<dbReference type="EMBL" id="CVRI01000036">
    <property type="protein sequence ID" value="CRK92999.1"/>
    <property type="molecule type" value="Genomic_DNA"/>
</dbReference>
<evidence type="ECO:0000256" key="10">
    <source>
        <dbReference type="SAM" id="MobiDB-lite"/>
    </source>
</evidence>
<evidence type="ECO:0000256" key="6">
    <source>
        <dbReference type="ARBA" id="ARBA00022843"/>
    </source>
</evidence>
<proteinExistence type="predicted"/>
<evidence type="ECO:0000256" key="7">
    <source>
        <dbReference type="ARBA" id="ARBA00022990"/>
    </source>
</evidence>
<evidence type="ECO:0000313" key="11">
    <source>
        <dbReference type="EMBL" id="CRK92999.1"/>
    </source>
</evidence>
<gene>
    <name evidence="11" type="ORF">CLUMA_CG006616</name>
</gene>
<keyword evidence="5" id="KW-0597">Phosphoprotein</keyword>
<evidence type="ECO:0000256" key="4">
    <source>
        <dbReference type="ARBA" id="ARBA00022059"/>
    </source>
</evidence>
<organism evidence="11 12">
    <name type="scientific">Clunio marinus</name>
    <dbReference type="NCBI Taxonomy" id="568069"/>
    <lineage>
        <taxon>Eukaryota</taxon>
        <taxon>Metazoa</taxon>
        <taxon>Ecdysozoa</taxon>
        <taxon>Arthropoda</taxon>
        <taxon>Hexapoda</taxon>
        <taxon>Insecta</taxon>
        <taxon>Pterygota</taxon>
        <taxon>Neoptera</taxon>
        <taxon>Endopterygota</taxon>
        <taxon>Diptera</taxon>
        <taxon>Nematocera</taxon>
        <taxon>Chironomoidea</taxon>
        <taxon>Chironomidae</taxon>
        <taxon>Clunio</taxon>
    </lineage>
</organism>
<dbReference type="Pfam" id="PF15473">
    <property type="entry name" value="PCNP"/>
    <property type="match status" value="1"/>
</dbReference>
<evidence type="ECO:0000256" key="8">
    <source>
        <dbReference type="ARBA" id="ARBA00023242"/>
    </source>
</evidence>
<comment type="subcellular location">
    <subcellularLocation>
        <location evidence="2">Nucleus</location>
    </subcellularLocation>
</comment>
<keyword evidence="12" id="KW-1185">Reference proteome</keyword>
<evidence type="ECO:0000256" key="9">
    <source>
        <dbReference type="ARBA" id="ARBA00023306"/>
    </source>
</evidence>
<comment type="subunit">
    <text evidence="3">Interacts with UHRF2/NIRF.</text>
</comment>
<dbReference type="Proteomes" id="UP000183832">
    <property type="component" value="Unassembled WGS sequence"/>
</dbReference>
<feature type="compositionally biased region" description="Basic and acidic residues" evidence="10">
    <location>
        <begin position="1"/>
        <end position="37"/>
    </location>
</feature>
<evidence type="ECO:0000256" key="3">
    <source>
        <dbReference type="ARBA" id="ARBA00011097"/>
    </source>
</evidence>
<keyword evidence="8" id="KW-0539">Nucleus</keyword>
<protein>
    <recommendedName>
        <fullName evidence="4">PEST proteolytic signal-containing nuclear protein</fullName>
    </recommendedName>
</protein>
<dbReference type="GO" id="GO:0016567">
    <property type="term" value="P:protein ubiquitination"/>
    <property type="evidence" value="ECO:0007669"/>
    <property type="project" value="InterPro"/>
</dbReference>
<dbReference type="GO" id="GO:0005634">
    <property type="term" value="C:nucleus"/>
    <property type="evidence" value="ECO:0007669"/>
    <property type="project" value="UniProtKB-SubCell"/>
</dbReference>
<dbReference type="InterPro" id="IPR029169">
    <property type="entry name" value="PCNP"/>
</dbReference>
<keyword evidence="6" id="KW-0832">Ubl conjugation</keyword>
<evidence type="ECO:0000256" key="1">
    <source>
        <dbReference type="ARBA" id="ARBA00002646"/>
    </source>
</evidence>
<dbReference type="GO" id="GO:0043161">
    <property type="term" value="P:proteasome-mediated ubiquitin-dependent protein catabolic process"/>
    <property type="evidence" value="ECO:0007669"/>
    <property type="project" value="TreeGrafter"/>
</dbReference>
<evidence type="ECO:0000256" key="5">
    <source>
        <dbReference type="ARBA" id="ARBA00022553"/>
    </source>
</evidence>
<reference evidence="11 12" key="1">
    <citation type="submission" date="2015-04" db="EMBL/GenBank/DDBJ databases">
        <authorList>
            <person name="Syromyatnikov M.Y."/>
            <person name="Popov V.N."/>
        </authorList>
    </citation>
    <scope>NUCLEOTIDE SEQUENCE [LARGE SCALE GENOMIC DNA]</scope>
</reference>
<evidence type="ECO:0000256" key="2">
    <source>
        <dbReference type="ARBA" id="ARBA00004123"/>
    </source>
</evidence>
<dbReference type="PANTHER" id="PTHR16523">
    <property type="entry name" value="PEST PROTEOLYTIC SIGNAL-CONTAINING NUCLEAR PROTEIN"/>
    <property type="match status" value="1"/>
</dbReference>
<keyword evidence="7" id="KW-0007">Acetylation</keyword>
<accession>A0A1J1HY33</accession>
<feature type="compositionally biased region" description="Low complexity" evidence="10">
    <location>
        <begin position="62"/>
        <end position="72"/>
    </location>
</feature>
<evidence type="ECO:0000313" key="12">
    <source>
        <dbReference type="Proteomes" id="UP000183832"/>
    </source>
</evidence>
<comment type="function">
    <text evidence="1">May be involved in cell cycle regulation.</text>
</comment>